<feature type="coiled-coil region" evidence="1">
    <location>
        <begin position="85"/>
        <end position="112"/>
    </location>
</feature>
<sequence>MHSLLRTFGKICNYTNKGMEHHRSIILCALFLVMGSVGSVIIFQNYRIRQAHRRSENLQVELVDGHLKEIEKELQQLRPSYESLVRKHRTTAISLNKQIEEVQKEVELWKAIETNKYLINSKTVPHKCMQNTPKLRITW</sequence>
<keyword evidence="2" id="KW-1133">Transmembrane helix</keyword>
<keyword evidence="2" id="KW-0812">Transmembrane</keyword>
<protein>
    <submittedName>
        <fullName evidence="3">Uncharacterized protein</fullName>
    </submittedName>
</protein>
<reference evidence="3" key="2">
    <citation type="submission" date="2020-05" db="UniProtKB">
        <authorList>
            <consortium name="EnsemblMetazoa"/>
        </authorList>
    </citation>
    <scope>IDENTIFICATION</scope>
    <source>
        <strain evidence="3">IAEA</strain>
    </source>
</reference>
<name>A0A1B0BA63_9MUSC</name>
<dbReference type="Proteomes" id="UP000092460">
    <property type="component" value="Unassembled WGS sequence"/>
</dbReference>
<evidence type="ECO:0000256" key="1">
    <source>
        <dbReference type="SAM" id="Coils"/>
    </source>
</evidence>
<dbReference type="EnsemblMetazoa" id="GPPI023699-RA">
    <property type="protein sequence ID" value="GPPI023699-PA"/>
    <property type="gene ID" value="GPPI023699"/>
</dbReference>
<dbReference type="EMBL" id="JXJN01010830">
    <property type="status" value="NOT_ANNOTATED_CDS"/>
    <property type="molecule type" value="Genomic_DNA"/>
</dbReference>
<reference evidence="4" key="1">
    <citation type="submission" date="2015-01" db="EMBL/GenBank/DDBJ databases">
        <authorList>
            <person name="Aksoy S."/>
            <person name="Warren W."/>
            <person name="Wilson R.K."/>
        </authorList>
    </citation>
    <scope>NUCLEOTIDE SEQUENCE [LARGE SCALE GENOMIC DNA]</scope>
    <source>
        <strain evidence="4">IAEA</strain>
    </source>
</reference>
<evidence type="ECO:0000313" key="3">
    <source>
        <dbReference type="EnsemblMetazoa" id="GPPI023699-PA"/>
    </source>
</evidence>
<keyword evidence="4" id="KW-1185">Reference proteome</keyword>
<keyword evidence="1" id="KW-0175">Coiled coil</keyword>
<evidence type="ECO:0000313" key="4">
    <source>
        <dbReference type="Proteomes" id="UP000092460"/>
    </source>
</evidence>
<feature type="transmembrane region" description="Helical" evidence="2">
    <location>
        <begin position="24"/>
        <end position="43"/>
    </location>
</feature>
<evidence type="ECO:0000256" key="2">
    <source>
        <dbReference type="SAM" id="Phobius"/>
    </source>
</evidence>
<dbReference type="VEuPathDB" id="VectorBase:GPPI023699"/>
<dbReference type="AlphaFoldDB" id="A0A1B0BA63"/>
<proteinExistence type="predicted"/>
<organism evidence="3 4">
    <name type="scientific">Glossina palpalis gambiensis</name>
    <dbReference type="NCBI Taxonomy" id="67801"/>
    <lineage>
        <taxon>Eukaryota</taxon>
        <taxon>Metazoa</taxon>
        <taxon>Ecdysozoa</taxon>
        <taxon>Arthropoda</taxon>
        <taxon>Hexapoda</taxon>
        <taxon>Insecta</taxon>
        <taxon>Pterygota</taxon>
        <taxon>Neoptera</taxon>
        <taxon>Endopterygota</taxon>
        <taxon>Diptera</taxon>
        <taxon>Brachycera</taxon>
        <taxon>Muscomorpha</taxon>
        <taxon>Hippoboscoidea</taxon>
        <taxon>Glossinidae</taxon>
        <taxon>Glossina</taxon>
    </lineage>
</organism>
<accession>A0A1B0BA63</accession>
<keyword evidence="2" id="KW-0472">Membrane</keyword>